<comment type="similarity">
    <text evidence="1">Belongs to the LysR transcriptional regulatory family.</text>
</comment>
<dbReference type="InterPro" id="IPR036388">
    <property type="entry name" value="WH-like_DNA-bd_sf"/>
</dbReference>
<dbReference type="EMBL" id="MH392246">
    <property type="protein sequence ID" value="QDL89895.1"/>
    <property type="molecule type" value="Genomic_DNA"/>
</dbReference>
<protein>
    <submittedName>
        <fullName evidence="7">Galactose-binding protein regulator</fullName>
    </submittedName>
</protein>
<evidence type="ECO:0000256" key="5">
    <source>
        <dbReference type="SAM" id="Coils"/>
    </source>
</evidence>
<name>A0A515HKE3_9ZZZZ</name>
<evidence type="ECO:0000313" key="7">
    <source>
        <dbReference type="EMBL" id="QDL89895.1"/>
    </source>
</evidence>
<dbReference type="FunFam" id="1.10.10.10:FF:000001">
    <property type="entry name" value="LysR family transcriptional regulator"/>
    <property type="match status" value="1"/>
</dbReference>
<feature type="coiled-coil region" evidence="5">
    <location>
        <begin position="75"/>
        <end position="102"/>
    </location>
</feature>
<feature type="domain" description="HTH lysR-type" evidence="6">
    <location>
        <begin position="11"/>
        <end position="68"/>
    </location>
</feature>
<keyword evidence="7" id="KW-0614">Plasmid</keyword>
<dbReference type="GO" id="GO:0003700">
    <property type="term" value="F:DNA-binding transcription factor activity"/>
    <property type="evidence" value="ECO:0007669"/>
    <property type="project" value="InterPro"/>
</dbReference>
<dbReference type="SUPFAM" id="SSF46785">
    <property type="entry name" value="Winged helix' DNA-binding domain"/>
    <property type="match status" value="1"/>
</dbReference>
<evidence type="ECO:0000256" key="3">
    <source>
        <dbReference type="ARBA" id="ARBA00023125"/>
    </source>
</evidence>
<dbReference type="InterPro" id="IPR000847">
    <property type="entry name" value="LysR_HTH_N"/>
</dbReference>
<evidence type="ECO:0000256" key="1">
    <source>
        <dbReference type="ARBA" id="ARBA00009437"/>
    </source>
</evidence>
<evidence type="ECO:0000259" key="6">
    <source>
        <dbReference type="PROSITE" id="PS50931"/>
    </source>
</evidence>
<dbReference type="GO" id="GO:0003677">
    <property type="term" value="F:DNA binding"/>
    <property type="evidence" value="ECO:0007669"/>
    <property type="project" value="UniProtKB-KW"/>
</dbReference>
<keyword evidence="3" id="KW-0238">DNA-binding</keyword>
<dbReference type="PANTHER" id="PTHR30419:SF8">
    <property type="entry name" value="NITROGEN ASSIMILATION TRANSCRIPTIONAL ACTIVATOR-RELATED"/>
    <property type="match status" value="1"/>
</dbReference>
<gene>
    <name evidence="7" type="primary">gbpR</name>
    <name evidence="7" type="ORF">pTT60_00030</name>
</gene>
<evidence type="ECO:0000256" key="4">
    <source>
        <dbReference type="ARBA" id="ARBA00023163"/>
    </source>
</evidence>
<accession>A0A515HKE3</accession>
<dbReference type="GO" id="GO:0005829">
    <property type="term" value="C:cytosol"/>
    <property type="evidence" value="ECO:0007669"/>
    <property type="project" value="TreeGrafter"/>
</dbReference>
<dbReference type="InterPro" id="IPR005119">
    <property type="entry name" value="LysR_subst-bd"/>
</dbReference>
<evidence type="ECO:0000256" key="2">
    <source>
        <dbReference type="ARBA" id="ARBA00023015"/>
    </source>
</evidence>
<dbReference type="Gene3D" id="3.40.190.290">
    <property type="match status" value="1"/>
</dbReference>
<reference evidence="7" key="1">
    <citation type="submission" date="2018-05" db="EMBL/GenBank/DDBJ databases">
        <title>Plant species dependent abundance and diversity of IncP-1 plasmids in the rhizosphere - sequence analysis provides new insights into the role as efficient and dynamic means for rapid bacterial adaptation.</title>
        <authorList>
            <person name="Nour E."/>
            <person name="Shintani M."/>
            <person name="Elsayed T."/>
            <person name="Blau K."/>
            <person name="Jechalke S."/>
            <person name="Sproeer C."/>
            <person name="Bunk B."/>
            <person name="Overmann J."/>
            <person name="Smalla K."/>
        </authorList>
    </citation>
    <scope>NUCLEOTIDE SEQUENCE</scope>
    <source>
        <plasmid evidence="7">pTT60</plasmid>
    </source>
</reference>
<dbReference type="PANTHER" id="PTHR30419">
    <property type="entry name" value="HTH-TYPE TRANSCRIPTIONAL REGULATOR YBHD"/>
    <property type="match status" value="1"/>
</dbReference>
<dbReference type="SUPFAM" id="SSF53850">
    <property type="entry name" value="Periplasmic binding protein-like II"/>
    <property type="match status" value="1"/>
</dbReference>
<keyword evidence="5" id="KW-0175">Coiled coil</keyword>
<dbReference type="AlphaFoldDB" id="A0A515HKE3"/>
<keyword evidence="4" id="KW-0804">Transcription</keyword>
<sequence length="321" mass="34916">MDTLELVLRRVTLRELRLLQAVARSGSILKAASEIGLTQPALSKSIRELEATFGVRLFDRNNRGVSVTPQGEILLRRATGVFEELRQAVDELQSLADAARGELRLGGTPAVCAGLLPHAIGAVRSNRPGFRFHVAELDSGKLASEVAGRSVDFGIGREHVEGSGGDLTFERLFDDHLFIVAGAQHPLASRRSVSLEETGLHPWVLPSANGAVTAQLEAQFRLQGLSLPDPAVTTMSMLVRSELVATHSFLTVMYGSILRFGNFPASFRVLPIDLPSGIPVGMFRVRGRTLAPSTEVFMQTLRDVIRPMQSLRAKHLRGKSL</sequence>
<dbReference type="Gene3D" id="1.10.10.10">
    <property type="entry name" value="Winged helix-like DNA-binding domain superfamily/Winged helix DNA-binding domain"/>
    <property type="match status" value="1"/>
</dbReference>
<geneLocation type="plasmid" evidence="7">
    <name>pTT60</name>
</geneLocation>
<dbReference type="PRINTS" id="PR00039">
    <property type="entry name" value="HTHLYSR"/>
</dbReference>
<keyword evidence="2" id="KW-0805">Transcription regulation</keyword>
<organism evidence="7">
    <name type="scientific">Sym plasmid</name>
    <dbReference type="NCBI Taxonomy" id="28430"/>
    <lineage>
        <taxon>other sequences</taxon>
        <taxon>plasmids</taxon>
    </lineage>
</organism>
<proteinExistence type="inferred from homology"/>
<dbReference type="InterPro" id="IPR050950">
    <property type="entry name" value="HTH-type_LysR_regulators"/>
</dbReference>
<dbReference type="Pfam" id="PF03466">
    <property type="entry name" value="LysR_substrate"/>
    <property type="match status" value="1"/>
</dbReference>
<dbReference type="PROSITE" id="PS50931">
    <property type="entry name" value="HTH_LYSR"/>
    <property type="match status" value="1"/>
</dbReference>
<dbReference type="Pfam" id="PF00126">
    <property type="entry name" value="HTH_1"/>
    <property type="match status" value="1"/>
</dbReference>
<dbReference type="InterPro" id="IPR036390">
    <property type="entry name" value="WH_DNA-bd_sf"/>
</dbReference>